<protein>
    <submittedName>
        <fullName evidence="2">Uncharacterized membrane protein</fullName>
    </submittedName>
</protein>
<evidence type="ECO:0000256" key="1">
    <source>
        <dbReference type="SAM" id="Phobius"/>
    </source>
</evidence>
<dbReference type="Proteomes" id="UP000199558">
    <property type="component" value="Unassembled WGS sequence"/>
</dbReference>
<evidence type="ECO:0000313" key="2">
    <source>
        <dbReference type="EMBL" id="SBT68593.1"/>
    </source>
</evidence>
<evidence type="ECO:0000313" key="3">
    <source>
        <dbReference type="Proteomes" id="UP000199558"/>
    </source>
</evidence>
<feature type="transmembrane region" description="Helical" evidence="1">
    <location>
        <begin position="56"/>
        <end position="77"/>
    </location>
</feature>
<accession>A0A1A9BHD1</accession>
<keyword evidence="1" id="KW-0812">Transmembrane</keyword>
<feature type="transmembrane region" description="Helical" evidence="1">
    <location>
        <begin position="84"/>
        <end position="105"/>
    </location>
</feature>
<proteinExistence type="predicted"/>
<keyword evidence="1" id="KW-1133">Transmembrane helix</keyword>
<keyword evidence="3" id="KW-1185">Reference proteome</keyword>
<keyword evidence="1" id="KW-0472">Membrane</keyword>
<dbReference type="Pfam" id="PF08592">
    <property type="entry name" value="Anthrone_oxy"/>
    <property type="match status" value="1"/>
</dbReference>
<name>A0A1A9BHD1_9ACTN</name>
<organism evidence="2 3">
    <name type="scientific">Micromonospora sediminicola</name>
    <dbReference type="NCBI Taxonomy" id="946078"/>
    <lineage>
        <taxon>Bacteria</taxon>
        <taxon>Bacillati</taxon>
        <taxon>Actinomycetota</taxon>
        <taxon>Actinomycetes</taxon>
        <taxon>Micromonosporales</taxon>
        <taxon>Micromonosporaceae</taxon>
        <taxon>Micromonospora</taxon>
    </lineage>
</organism>
<feature type="transmembrane region" description="Helical" evidence="1">
    <location>
        <begin position="141"/>
        <end position="160"/>
    </location>
</feature>
<dbReference type="AlphaFoldDB" id="A0A1A9BHD1"/>
<dbReference type="EMBL" id="FLRH01000004">
    <property type="protein sequence ID" value="SBT68593.1"/>
    <property type="molecule type" value="Genomic_DNA"/>
</dbReference>
<reference evidence="3" key="1">
    <citation type="submission" date="2016-06" db="EMBL/GenBank/DDBJ databases">
        <authorList>
            <person name="Varghese N."/>
            <person name="Submissions Spin"/>
        </authorList>
    </citation>
    <scope>NUCLEOTIDE SEQUENCE [LARGE SCALE GENOMIC DNA]</scope>
    <source>
        <strain evidence="3">DSM 45794</strain>
    </source>
</reference>
<gene>
    <name evidence="2" type="ORF">GA0070622_5701</name>
</gene>
<dbReference type="STRING" id="946078.GA0070622_5701"/>
<dbReference type="OrthoDB" id="428263at2"/>
<dbReference type="InterPro" id="IPR013901">
    <property type="entry name" value="Anthrone_oxy"/>
</dbReference>
<sequence>MRLVAHLTLVGATVGAGLMAGLFAAFAYAVMPALRGADDRTFVDAMQRINVTIVNGWFLLAFLGTPLLAALAVVLAWRGTARPTLPWIIAGLVLYLVAVGITVAVNVPLNDALAAAGPADRLGDPGAVRARFEATWVTGNVIRALASTGGFAAFSWALVLTGRAAD</sequence>
<dbReference type="RefSeq" id="WP_091581528.1">
    <property type="nucleotide sequence ID" value="NZ_FLRH01000004.1"/>
</dbReference>